<dbReference type="EMBL" id="AFBN01000034">
    <property type="protein sequence ID" value="EGF57115.1"/>
    <property type="molecule type" value="Genomic_DNA"/>
</dbReference>
<reference evidence="1 2" key="1">
    <citation type="submission" date="2011-02" db="EMBL/GenBank/DDBJ databases">
        <authorList>
            <person name="Weinstock G."/>
            <person name="Sodergren E."/>
            <person name="Clifton S."/>
            <person name="Fulton L."/>
            <person name="Fulton B."/>
            <person name="Courtney L."/>
            <person name="Fronick C."/>
            <person name="Harrison M."/>
            <person name="Strong C."/>
            <person name="Farmer C."/>
            <person name="Delahaunty K."/>
            <person name="Markovic C."/>
            <person name="Hall O."/>
            <person name="Minx P."/>
            <person name="Tomlinson C."/>
            <person name="Mitreva M."/>
            <person name="Hou S."/>
            <person name="Chen J."/>
            <person name="Wollam A."/>
            <person name="Pepin K.H."/>
            <person name="Johnson M."/>
            <person name="Bhonagiri V."/>
            <person name="Zhang X."/>
            <person name="Suruliraj S."/>
            <person name="Warren W."/>
            <person name="Chinwalla A."/>
            <person name="Mardis E.R."/>
            <person name="Wilson R.K."/>
        </authorList>
    </citation>
    <scope>NUCLEOTIDE SEQUENCE [LARGE SCALE GENOMIC DNA]</scope>
    <source>
        <strain evidence="1 2">YIT 12057</strain>
    </source>
</reference>
<dbReference type="HOGENOM" id="CLU_495812_0_0_10"/>
<protein>
    <submittedName>
        <fullName evidence="1">Conserved domain protein</fullName>
    </submittedName>
</protein>
<name>F3PT97_9BACE</name>
<dbReference type="eggNOG" id="ENOG5032VWA">
    <property type="taxonomic scope" value="Bacteria"/>
</dbReference>
<evidence type="ECO:0000313" key="1">
    <source>
        <dbReference type="EMBL" id="EGF57115.1"/>
    </source>
</evidence>
<comment type="caution">
    <text evidence="1">The sequence shown here is derived from an EMBL/GenBank/DDBJ whole genome shotgun (WGS) entry which is preliminary data.</text>
</comment>
<dbReference type="Proteomes" id="UP000003416">
    <property type="component" value="Unassembled WGS sequence"/>
</dbReference>
<dbReference type="AlphaFoldDB" id="F3PT97"/>
<sequence>MDMDCKVDFIEKKWLQRKYQLQNYFASLEPIHTIVSSLGIQLKYSGYFAMIPSNFDIDAHLVNYPLTDYKFIVDNAGHIKSVNLNGTVGAVFDKDRLIYIMSLVSSRPAKNKDSITEDGYVFINSTLIRSFFKDYLSYLNYLVSTDVLCTDGQYIKGKKSIGYKFTERYENASLVRYDYPAFQGEVKTIPSEVFSEEDGKFIPNTVMSYPYLTYWYDTKELHIDEQAAVNYAHTIMQDKFNKGREYWDINRDKSHGNFVKRKYPLTQYHAALYNINSIALGDYKVSIDTNVHRLHSVITNLQKIYRRFLNYNGAPLVNIDISNSQPYLFCLLLNPRFWDKNSDIPLNIGTLPQNVQDKFSEEQLEEIKTYVSFLDWNDSTLSEYIQKASHGEIYEYMIQIINHTQRVNLSRDDIKVMILTTLFSKNRYMPTYKKYFKMNFLPIYELIELTKKDDHTALSCLLQSIESEIILHRCCKRIWEEGNQQVPIFTIHDSICTVMEYESFVKEIMIQELSDSIGYIPFIKIERWGEYRNGQDN</sequence>
<organism evidence="1 2">
    <name type="scientific">Bacteroides fluxus YIT 12057</name>
    <dbReference type="NCBI Taxonomy" id="763034"/>
    <lineage>
        <taxon>Bacteria</taxon>
        <taxon>Pseudomonadati</taxon>
        <taxon>Bacteroidota</taxon>
        <taxon>Bacteroidia</taxon>
        <taxon>Bacteroidales</taxon>
        <taxon>Bacteroidaceae</taxon>
        <taxon>Bacteroides</taxon>
    </lineage>
</organism>
<dbReference type="STRING" id="763034.HMPREF9446_01964"/>
<proteinExistence type="predicted"/>
<accession>F3PT97</accession>
<evidence type="ECO:0000313" key="2">
    <source>
        <dbReference type="Proteomes" id="UP000003416"/>
    </source>
</evidence>
<gene>
    <name evidence="1" type="ORF">HMPREF9446_01964</name>
</gene>
<keyword evidence="2" id="KW-1185">Reference proteome</keyword>